<dbReference type="AlphaFoldDB" id="A0A1H2SFX5"/>
<dbReference type="PANTHER" id="PTHR43757:SF2">
    <property type="entry name" value="AMINOMETHYLTRANSFERASE, MITOCHONDRIAL"/>
    <property type="match status" value="1"/>
</dbReference>
<keyword evidence="4 7" id="KW-0808">Transferase</keyword>
<dbReference type="GO" id="GO:0032259">
    <property type="term" value="P:methylation"/>
    <property type="evidence" value="ECO:0007669"/>
    <property type="project" value="UniProtKB-KW"/>
</dbReference>
<name>A0A1H2SFX5_9BACL</name>
<dbReference type="Gene3D" id="3.30.1360.120">
    <property type="entry name" value="Probable tRNA modification gtpase trme, domain 1"/>
    <property type="match status" value="1"/>
</dbReference>
<comment type="function">
    <text evidence="7">The glycine cleavage system catalyzes the degradation of glycine.</text>
</comment>
<gene>
    <name evidence="7" type="primary">gcvT</name>
    <name evidence="11" type="ORF">SAMN05444487_102204</name>
</gene>
<comment type="subunit">
    <text evidence="7">The glycine cleavage system is composed of four proteins: P, T, L and H.</text>
</comment>
<accession>A0A1H2SFX5</accession>
<evidence type="ECO:0000259" key="10">
    <source>
        <dbReference type="Pfam" id="PF08669"/>
    </source>
</evidence>
<dbReference type="PANTHER" id="PTHR43757">
    <property type="entry name" value="AMINOMETHYLTRANSFERASE"/>
    <property type="match status" value="1"/>
</dbReference>
<dbReference type="Proteomes" id="UP000198534">
    <property type="component" value="Unassembled WGS sequence"/>
</dbReference>
<dbReference type="FunFam" id="3.30.70.1400:FF:000001">
    <property type="entry name" value="Aminomethyltransferase"/>
    <property type="match status" value="1"/>
</dbReference>
<dbReference type="GO" id="GO:0008483">
    <property type="term" value="F:transaminase activity"/>
    <property type="evidence" value="ECO:0007669"/>
    <property type="project" value="UniProtKB-KW"/>
</dbReference>
<dbReference type="InterPro" id="IPR029043">
    <property type="entry name" value="GcvT/YgfZ_C"/>
</dbReference>
<evidence type="ECO:0000259" key="9">
    <source>
        <dbReference type="Pfam" id="PF01571"/>
    </source>
</evidence>
<feature type="binding site" evidence="8">
    <location>
        <position position="268"/>
    </location>
    <ligand>
        <name>substrate</name>
    </ligand>
</feature>
<dbReference type="PIRSF" id="PIRSF006487">
    <property type="entry name" value="GcvT"/>
    <property type="match status" value="1"/>
</dbReference>
<dbReference type="InterPro" id="IPR028896">
    <property type="entry name" value="GcvT/YgfZ/DmdA"/>
</dbReference>
<evidence type="ECO:0000256" key="3">
    <source>
        <dbReference type="ARBA" id="ARBA00022576"/>
    </source>
</evidence>
<dbReference type="SUPFAM" id="SSF101790">
    <property type="entry name" value="Aminomethyltransferase beta-barrel domain"/>
    <property type="match status" value="1"/>
</dbReference>
<keyword evidence="3 7" id="KW-0032">Aminotransferase</keyword>
<comment type="similarity">
    <text evidence="1 7">Belongs to the GcvT family.</text>
</comment>
<evidence type="ECO:0000256" key="5">
    <source>
        <dbReference type="ARBA" id="ARBA00031395"/>
    </source>
</evidence>
<dbReference type="EMBL" id="FNNQ01000002">
    <property type="protein sequence ID" value="SDW30531.1"/>
    <property type="molecule type" value="Genomic_DNA"/>
</dbReference>
<evidence type="ECO:0000256" key="8">
    <source>
        <dbReference type="PIRSR" id="PIRSR006487-1"/>
    </source>
</evidence>
<dbReference type="InterPro" id="IPR006222">
    <property type="entry name" value="GCVT_N"/>
</dbReference>
<dbReference type="GO" id="GO:0004047">
    <property type="term" value="F:aminomethyltransferase activity"/>
    <property type="evidence" value="ECO:0007669"/>
    <property type="project" value="UniProtKB-UniRule"/>
</dbReference>
<proteinExistence type="inferred from homology"/>
<evidence type="ECO:0000256" key="2">
    <source>
        <dbReference type="ARBA" id="ARBA00012616"/>
    </source>
</evidence>
<dbReference type="HAMAP" id="MF_00259">
    <property type="entry name" value="GcvT"/>
    <property type="match status" value="1"/>
</dbReference>
<dbReference type="NCBIfam" id="NF001567">
    <property type="entry name" value="PRK00389.1"/>
    <property type="match status" value="1"/>
</dbReference>
<keyword evidence="12" id="KW-1185">Reference proteome</keyword>
<evidence type="ECO:0000256" key="1">
    <source>
        <dbReference type="ARBA" id="ARBA00008609"/>
    </source>
</evidence>
<sequence>MAPKEQAHSGESLRQKDARRTFLWKALGSMATQGAHPVYSGLTLRYHGQGVDEEAFTPVAYAVPILMEVKIMAELKRTSLYPVYKDEAKLVPFGGWELPVQFSGIKREHEAVREKAGLFDVSHMGEIEVKGPDAFSLLQRLTTNDLTKVVPGQAQYTAMCYPDGGTVDDLLVYRKGETSFLLVVNAANIAKDGEWIEKHVTGEVEVTDISEKTSQLALQGPLAQSVLQKLTETDLNAIKLFRFVEDVELTGVHGLVSRTGYTGEDGFEIYLPAEDASVLWNKILQAGEDVGVIPCGLGARDTLRFEARLALYGNELSASVSPIEAGIGFAVKPDKGDFIGREVLARQKEEGAPRKLVGLEMTGRGIPRSHYSVYRGEEEIGVVTSGTQSPTLQKNVGLALIKSELAELGQELEVEIRGKRVAAKIVPTPFYKRSQ</sequence>
<dbReference type="InterPro" id="IPR006223">
    <property type="entry name" value="GcvT"/>
</dbReference>
<organism evidence="11 12">
    <name type="scientific">Marininema mesophilum</name>
    <dbReference type="NCBI Taxonomy" id="1048340"/>
    <lineage>
        <taxon>Bacteria</taxon>
        <taxon>Bacillati</taxon>
        <taxon>Bacillota</taxon>
        <taxon>Bacilli</taxon>
        <taxon>Bacillales</taxon>
        <taxon>Thermoactinomycetaceae</taxon>
        <taxon>Marininema</taxon>
    </lineage>
</organism>
<reference evidence="11 12" key="1">
    <citation type="submission" date="2016-10" db="EMBL/GenBank/DDBJ databases">
        <authorList>
            <person name="de Groot N.N."/>
        </authorList>
    </citation>
    <scope>NUCLEOTIDE SEQUENCE [LARGE SCALE GENOMIC DNA]</scope>
    <source>
        <strain evidence="11 12">DSM 45610</strain>
    </source>
</reference>
<evidence type="ECO:0000313" key="12">
    <source>
        <dbReference type="Proteomes" id="UP000198534"/>
    </source>
</evidence>
<keyword evidence="11" id="KW-0489">Methyltransferase</keyword>
<evidence type="ECO:0000256" key="6">
    <source>
        <dbReference type="ARBA" id="ARBA00047665"/>
    </source>
</evidence>
<dbReference type="InterPro" id="IPR027266">
    <property type="entry name" value="TrmE/GcvT-like"/>
</dbReference>
<evidence type="ECO:0000256" key="7">
    <source>
        <dbReference type="HAMAP-Rule" id="MF_00259"/>
    </source>
</evidence>
<evidence type="ECO:0000313" key="11">
    <source>
        <dbReference type="EMBL" id="SDW30531.1"/>
    </source>
</evidence>
<dbReference type="STRING" id="1048340.SAMN05444487_102204"/>
<dbReference type="GO" id="GO:0019464">
    <property type="term" value="P:glycine decarboxylation via glycine cleavage system"/>
    <property type="evidence" value="ECO:0007669"/>
    <property type="project" value="UniProtKB-UniRule"/>
</dbReference>
<dbReference type="FunFam" id="2.40.30.110:FF:000003">
    <property type="entry name" value="Aminomethyltransferase"/>
    <property type="match status" value="1"/>
</dbReference>
<dbReference type="Pfam" id="PF01571">
    <property type="entry name" value="GCV_T"/>
    <property type="match status" value="1"/>
</dbReference>
<dbReference type="Gene3D" id="4.10.1250.10">
    <property type="entry name" value="Aminomethyltransferase fragment"/>
    <property type="match status" value="1"/>
</dbReference>
<dbReference type="NCBIfam" id="TIGR00528">
    <property type="entry name" value="gcvT"/>
    <property type="match status" value="1"/>
</dbReference>
<dbReference type="Gene3D" id="3.30.70.1400">
    <property type="entry name" value="Aminomethyltransferase beta-barrel domains"/>
    <property type="match status" value="1"/>
</dbReference>
<dbReference type="EC" id="2.1.2.10" evidence="2 7"/>
<evidence type="ECO:0000256" key="4">
    <source>
        <dbReference type="ARBA" id="ARBA00022679"/>
    </source>
</evidence>
<dbReference type="InterPro" id="IPR022903">
    <property type="entry name" value="GcvT_bac"/>
</dbReference>
<dbReference type="GO" id="GO:0005829">
    <property type="term" value="C:cytosol"/>
    <property type="evidence" value="ECO:0007669"/>
    <property type="project" value="TreeGrafter"/>
</dbReference>
<dbReference type="FunFam" id="4.10.1250.10:FF:000001">
    <property type="entry name" value="Aminomethyltransferase"/>
    <property type="match status" value="1"/>
</dbReference>
<dbReference type="Pfam" id="PF08669">
    <property type="entry name" value="GCV_T_C"/>
    <property type="match status" value="1"/>
</dbReference>
<dbReference type="GO" id="GO:0008168">
    <property type="term" value="F:methyltransferase activity"/>
    <property type="evidence" value="ECO:0007669"/>
    <property type="project" value="UniProtKB-KW"/>
</dbReference>
<dbReference type="InterPro" id="IPR013977">
    <property type="entry name" value="GcvT_C"/>
</dbReference>
<dbReference type="GO" id="GO:0005960">
    <property type="term" value="C:glycine cleavage complex"/>
    <property type="evidence" value="ECO:0007669"/>
    <property type="project" value="InterPro"/>
</dbReference>
<comment type="catalytic activity">
    <reaction evidence="6 7">
        <text>N(6)-[(R)-S(8)-aminomethyldihydrolipoyl]-L-lysyl-[protein] + (6S)-5,6,7,8-tetrahydrofolate = N(6)-[(R)-dihydrolipoyl]-L-lysyl-[protein] + (6R)-5,10-methylene-5,6,7,8-tetrahydrofolate + NH4(+)</text>
        <dbReference type="Rhea" id="RHEA:16945"/>
        <dbReference type="Rhea" id="RHEA-COMP:10475"/>
        <dbReference type="Rhea" id="RHEA-COMP:10492"/>
        <dbReference type="ChEBI" id="CHEBI:15636"/>
        <dbReference type="ChEBI" id="CHEBI:28938"/>
        <dbReference type="ChEBI" id="CHEBI:57453"/>
        <dbReference type="ChEBI" id="CHEBI:83100"/>
        <dbReference type="ChEBI" id="CHEBI:83143"/>
        <dbReference type="EC" id="2.1.2.10"/>
    </reaction>
</comment>
<dbReference type="SUPFAM" id="SSF103025">
    <property type="entry name" value="Folate-binding domain"/>
    <property type="match status" value="1"/>
</dbReference>
<feature type="domain" description="Aminomethyltransferase C-terminal" evidence="10">
    <location>
        <begin position="354"/>
        <end position="432"/>
    </location>
</feature>
<dbReference type="Gene3D" id="2.40.30.110">
    <property type="entry name" value="Aminomethyltransferase beta-barrel domains"/>
    <property type="match status" value="1"/>
</dbReference>
<feature type="domain" description="GCVT N-terminal" evidence="9">
    <location>
        <begin position="85"/>
        <end position="335"/>
    </location>
</feature>
<protein>
    <recommendedName>
        <fullName evidence="2 7">Aminomethyltransferase</fullName>
        <ecNumber evidence="2 7">2.1.2.10</ecNumber>
    </recommendedName>
    <alternativeName>
        <fullName evidence="5 7">Glycine cleavage system T protein</fullName>
    </alternativeName>
</protein>